<keyword evidence="4 8" id="KW-1133">Transmembrane helix</keyword>
<keyword evidence="9" id="KW-0732">Signal</keyword>
<dbReference type="Proteomes" id="UP000243876">
    <property type="component" value="Unassembled WGS sequence"/>
</dbReference>
<dbReference type="InterPro" id="IPR045891">
    <property type="entry name" value="ZIP9"/>
</dbReference>
<keyword evidence="5" id="KW-0333">Golgi apparatus</keyword>
<organism evidence="10 11">
    <name type="scientific">Sporidiobolus salmonicolor</name>
    <name type="common">Yeast-like fungus</name>
    <name type="synonym">Sporobolomyces salmonicolor</name>
    <dbReference type="NCBI Taxonomy" id="5005"/>
    <lineage>
        <taxon>Eukaryota</taxon>
        <taxon>Fungi</taxon>
        <taxon>Dikarya</taxon>
        <taxon>Basidiomycota</taxon>
        <taxon>Pucciniomycotina</taxon>
        <taxon>Microbotryomycetes</taxon>
        <taxon>Sporidiobolales</taxon>
        <taxon>Sporidiobolaceae</taxon>
        <taxon>Sporobolomyces</taxon>
    </lineage>
</organism>
<sequence length="389" mass="40711">MALARLVLLSFLMLVSTLLASFSPLYLKLSPKAVQAVSIYSTGLLVGAALTVVIPEGVATVFMNAQSGDEHHDDGGEEHRQGEFETSSHWVGAALLGGFILMYLIDSVHGHDEYRDPDRPRHSPRHRPHYTSVPSHLAELEPLSLDGSREPSAERPGSGGGAEERQLRWEENGGMLPGSTRGSTSSQSGTTSTSTSGSEHWLTADASSISTVIGLLAHSLADGISLGASSLSTSPTLTASLSSASEDDSSNPLQLIVFLAIMLHKAPTAFALSSLLTSSPSNSPGFTRRALLLFSLVAPVGAILTYGLLSLLGAGPASGTGWYTGLALVFSGGTFLFVATHAVREQEKRARRQAEEGDPAQVGDRAKLALVLGGMCTPGLLARVIGHGH</sequence>
<feature type="transmembrane region" description="Helical" evidence="8">
    <location>
        <begin position="290"/>
        <end position="309"/>
    </location>
</feature>
<dbReference type="Pfam" id="PF02535">
    <property type="entry name" value="Zip"/>
    <property type="match status" value="1"/>
</dbReference>
<feature type="non-terminal residue" evidence="10">
    <location>
        <position position="1"/>
    </location>
</feature>
<evidence type="ECO:0000256" key="5">
    <source>
        <dbReference type="ARBA" id="ARBA00023034"/>
    </source>
</evidence>
<evidence type="ECO:0000256" key="4">
    <source>
        <dbReference type="ARBA" id="ARBA00022989"/>
    </source>
</evidence>
<accession>A0A0D6EK43</accession>
<evidence type="ECO:0000256" key="1">
    <source>
        <dbReference type="ARBA" id="ARBA00004127"/>
    </source>
</evidence>
<feature type="transmembrane region" description="Helical" evidence="8">
    <location>
        <begin position="86"/>
        <end position="105"/>
    </location>
</feature>
<comment type="subcellular location">
    <subcellularLocation>
        <location evidence="1">Endomembrane system</location>
        <topology evidence="1">Multi-pass membrane protein</topology>
    </subcellularLocation>
    <subcellularLocation>
        <location evidence="2">Golgi apparatus membrane</location>
    </subcellularLocation>
</comment>
<dbReference type="AlphaFoldDB" id="A0A0D6EK43"/>
<keyword evidence="11" id="KW-1185">Reference proteome</keyword>
<dbReference type="EMBL" id="CENE01000006">
    <property type="protein sequence ID" value="CEQ40334.1"/>
    <property type="molecule type" value="Genomic_DNA"/>
</dbReference>
<feature type="signal peptide" evidence="9">
    <location>
        <begin position="1"/>
        <end position="20"/>
    </location>
</feature>
<evidence type="ECO:0000256" key="2">
    <source>
        <dbReference type="ARBA" id="ARBA00004394"/>
    </source>
</evidence>
<gene>
    <name evidence="10" type="primary">SPOSA6832_01932</name>
</gene>
<proteinExistence type="predicted"/>
<reference evidence="11" key="1">
    <citation type="submission" date="2015-02" db="EMBL/GenBank/DDBJ databases">
        <authorList>
            <person name="Gon?alves P."/>
        </authorList>
    </citation>
    <scope>NUCLEOTIDE SEQUENCE [LARGE SCALE GENOMIC DNA]</scope>
</reference>
<dbReference type="InterPro" id="IPR003689">
    <property type="entry name" value="ZIP"/>
</dbReference>
<dbReference type="PANTHER" id="PTHR16133:SF0">
    <property type="entry name" value="ZINC_IRON REGULATED TRANSPORTER-RELATED PROTEIN 102B, ISOFORM E"/>
    <property type="match status" value="1"/>
</dbReference>
<dbReference type="GO" id="GO:0006829">
    <property type="term" value="P:zinc ion transport"/>
    <property type="evidence" value="ECO:0007669"/>
    <property type="project" value="InterPro"/>
</dbReference>
<keyword evidence="6 8" id="KW-0472">Membrane</keyword>
<feature type="compositionally biased region" description="Basic and acidic residues" evidence="7">
    <location>
        <begin position="162"/>
        <end position="171"/>
    </location>
</feature>
<evidence type="ECO:0000256" key="3">
    <source>
        <dbReference type="ARBA" id="ARBA00022692"/>
    </source>
</evidence>
<feature type="transmembrane region" description="Helical" evidence="8">
    <location>
        <begin position="321"/>
        <end position="343"/>
    </location>
</feature>
<evidence type="ECO:0000313" key="11">
    <source>
        <dbReference type="Proteomes" id="UP000243876"/>
    </source>
</evidence>
<evidence type="ECO:0000313" key="10">
    <source>
        <dbReference type="EMBL" id="CEQ40334.1"/>
    </source>
</evidence>
<dbReference type="OrthoDB" id="19859at2759"/>
<feature type="chain" id="PRO_5002303285" evidence="9">
    <location>
        <begin position="21"/>
        <end position="389"/>
    </location>
</feature>
<evidence type="ECO:0000256" key="6">
    <source>
        <dbReference type="ARBA" id="ARBA00023136"/>
    </source>
</evidence>
<name>A0A0D6EK43_SPOSA</name>
<keyword evidence="3 8" id="KW-0812">Transmembrane</keyword>
<dbReference type="PANTHER" id="PTHR16133">
    <property type="entry name" value="SOLUTE CARRIER FAMILY 39 ZINC TRANSPORTER , MEMBER 9-RELATED"/>
    <property type="match status" value="1"/>
</dbReference>
<evidence type="ECO:0000256" key="7">
    <source>
        <dbReference type="SAM" id="MobiDB-lite"/>
    </source>
</evidence>
<evidence type="ECO:0000256" key="8">
    <source>
        <dbReference type="SAM" id="Phobius"/>
    </source>
</evidence>
<feature type="transmembrane region" description="Helical" evidence="8">
    <location>
        <begin position="255"/>
        <end position="278"/>
    </location>
</feature>
<feature type="region of interest" description="Disordered" evidence="7">
    <location>
        <begin position="114"/>
        <end position="199"/>
    </location>
</feature>
<evidence type="ECO:0000256" key="9">
    <source>
        <dbReference type="SAM" id="SignalP"/>
    </source>
</evidence>
<feature type="compositionally biased region" description="Low complexity" evidence="7">
    <location>
        <begin position="178"/>
        <end position="198"/>
    </location>
</feature>
<dbReference type="GO" id="GO:0046873">
    <property type="term" value="F:metal ion transmembrane transporter activity"/>
    <property type="evidence" value="ECO:0007669"/>
    <property type="project" value="InterPro"/>
</dbReference>
<protein>
    <submittedName>
        <fullName evidence="10">SPOSA6832_01932-mRNA-1:cds</fullName>
    </submittedName>
</protein>
<dbReference type="GO" id="GO:0000139">
    <property type="term" value="C:Golgi membrane"/>
    <property type="evidence" value="ECO:0007669"/>
    <property type="project" value="UniProtKB-SubCell"/>
</dbReference>
<feature type="transmembrane region" description="Helical" evidence="8">
    <location>
        <begin position="44"/>
        <end position="65"/>
    </location>
</feature>